<accession>A0A1D1V769</accession>
<dbReference type="OrthoDB" id="76453at2759"/>
<gene>
    <name evidence="2" type="primary">RvY_08148-1</name>
    <name evidence="2" type="synonym">RvY_08148.1</name>
    <name evidence="2" type="ORF">RvY_08148</name>
</gene>
<dbReference type="Proteomes" id="UP000186922">
    <property type="component" value="Unassembled WGS sequence"/>
</dbReference>
<evidence type="ECO:0000313" key="3">
    <source>
        <dbReference type="Proteomes" id="UP000186922"/>
    </source>
</evidence>
<protein>
    <recommendedName>
        <fullName evidence="4">Cep57 centrosome localisation domain-containing protein</fullName>
    </recommendedName>
</protein>
<evidence type="ECO:0000313" key="2">
    <source>
        <dbReference type="EMBL" id="GAU96750.1"/>
    </source>
</evidence>
<feature type="compositionally biased region" description="Polar residues" evidence="1">
    <location>
        <begin position="72"/>
        <end position="90"/>
    </location>
</feature>
<feature type="compositionally biased region" description="Basic and acidic residues" evidence="1">
    <location>
        <begin position="136"/>
        <end position="147"/>
    </location>
</feature>
<reference evidence="2 3" key="1">
    <citation type="journal article" date="2016" name="Nat. Commun.">
        <title>Extremotolerant tardigrade genome and improved radiotolerance of human cultured cells by tardigrade-unique protein.</title>
        <authorList>
            <person name="Hashimoto T."/>
            <person name="Horikawa D.D."/>
            <person name="Saito Y."/>
            <person name="Kuwahara H."/>
            <person name="Kozuka-Hata H."/>
            <person name="Shin-I T."/>
            <person name="Minakuchi Y."/>
            <person name="Ohishi K."/>
            <person name="Motoyama A."/>
            <person name="Aizu T."/>
            <person name="Enomoto A."/>
            <person name="Kondo K."/>
            <person name="Tanaka S."/>
            <person name="Hara Y."/>
            <person name="Koshikawa S."/>
            <person name="Sagara H."/>
            <person name="Miura T."/>
            <person name="Yokobori S."/>
            <person name="Miyagawa K."/>
            <person name="Suzuki Y."/>
            <person name="Kubo T."/>
            <person name="Oyama M."/>
            <person name="Kohara Y."/>
            <person name="Fujiyama A."/>
            <person name="Arakawa K."/>
            <person name="Katayama T."/>
            <person name="Toyoda A."/>
            <person name="Kunieda T."/>
        </authorList>
    </citation>
    <scope>NUCLEOTIDE SEQUENCE [LARGE SCALE GENOMIC DNA]</scope>
    <source>
        <strain evidence="2 3">YOKOZUNA-1</strain>
    </source>
</reference>
<organism evidence="2 3">
    <name type="scientific">Ramazzottius varieornatus</name>
    <name type="common">Water bear</name>
    <name type="synonym">Tardigrade</name>
    <dbReference type="NCBI Taxonomy" id="947166"/>
    <lineage>
        <taxon>Eukaryota</taxon>
        <taxon>Metazoa</taxon>
        <taxon>Ecdysozoa</taxon>
        <taxon>Tardigrada</taxon>
        <taxon>Eutardigrada</taxon>
        <taxon>Parachela</taxon>
        <taxon>Hypsibioidea</taxon>
        <taxon>Ramazzottiidae</taxon>
        <taxon>Ramazzottius</taxon>
    </lineage>
</organism>
<evidence type="ECO:0000256" key="1">
    <source>
        <dbReference type="SAM" id="MobiDB-lite"/>
    </source>
</evidence>
<sequence length="380" mass="43660">MNALYKPVVTECMLEADDNWSVSSYAAIPPASYKRAFELPQGAGTFNGLLQDITSRLDQLKVQIAGPAEARMQTNGFSSQSTDIPPSNKCNAREDSEEADCRRAHSNEKEAKNVRHLSRPSRRRHSGSSTGSLDYDAYKIKMKDGKRGKVAKHSPRGGRHVQRPVVMQRRRERDRVRLKSRKCHSHNIATPKHSETVGEALQSLQHYHLDMHNLPFLPSNPSGPSFNVKANVQQVIGKLKTHHPQLCQSSEGDGVASKDRVKYPVMTTRSKNKMEELEKEYAAMYRRYERVKLEIPTATSRTHLRYLLRRKSAMKERLRDLLQRMEKYQERDVGMDKEKAGRSRKVERTRTDRDVADHATQRHLLCDLRDVQKMFDKCNI</sequence>
<feature type="compositionally biased region" description="Basic and acidic residues" evidence="1">
    <location>
        <begin position="91"/>
        <end position="113"/>
    </location>
</feature>
<feature type="compositionally biased region" description="Basic residues" evidence="1">
    <location>
        <begin position="148"/>
        <end position="168"/>
    </location>
</feature>
<comment type="caution">
    <text evidence="2">The sequence shown here is derived from an EMBL/GenBank/DDBJ whole genome shotgun (WGS) entry which is preliminary data.</text>
</comment>
<feature type="region of interest" description="Disordered" evidence="1">
    <location>
        <begin position="330"/>
        <end position="354"/>
    </location>
</feature>
<dbReference type="AlphaFoldDB" id="A0A1D1V769"/>
<feature type="region of interest" description="Disordered" evidence="1">
    <location>
        <begin position="71"/>
        <end position="181"/>
    </location>
</feature>
<keyword evidence="3" id="KW-1185">Reference proteome</keyword>
<feature type="compositionally biased region" description="Basic residues" evidence="1">
    <location>
        <begin position="114"/>
        <end position="126"/>
    </location>
</feature>
<proteinExistence type="predicted"/>
<name>A0A1D1V769_RAMVA</name>
<evidence type="ECO:0008006" key="4">
    <source>
        <dbReference type="Google" id="ProtNLM"/>
    </source>
</evidence>
<dbReference type="EMBL" id="BDGG01000003">
    <property type="protein sequence ID" value="GAU96750.1"/>
    <property type="molecule type" value="Genomic_DNA"/>
</dbReference>